<organism evidence="1 2">
    <name type="scientific">Brassica napus</name>
    <name type="common">Rape</name>
    <dbReference type="NCBI Taxonomy" id="3708"/>
    <lineage>
        <taxon>Eukaryota</taxon>
        <taxon>Viridiplantae</taxon>
        <taxon>Streptophyta</taxon>
        <taxon>Embryophyta</taxon>
        <taxon>Tracheophyta</taxon>
        <taxon>Spermatophyta</taxon>
        <taxon>Magnoliopsida</taxon>
        <taxon>eudicotyledons</taxon>
        <taxon>Gunneridae</taxon>
        <taxon>Pentapetalae</taxon>
        <taxon>rosids</taxon>
        <taxon>malvids</taxon>
        <taxon>Brassicales</taxon>
        <taxon>Brassicaceae</taxon>
        <taxon>Brassiceae</taxon>
        <taxon>Brassica</taxon>
    </lineage>
</organism>
<sequence length="74" mass="8140">MKTNFYYTACPPIMNENRDGSGVKSVMNALMNVTIAPVTRLYTAFQEAGEEIMGMPAKDLRSTGSGFWSVESIL</sequence>
<evidence type="ECO:0000313" key="1">
    <source>
        <dbReference type="EMBL" id="KAH0871098.1"/>
    </source>
</evidence>
<comment type="caution">
    <text evidence="1">The sequence shown here is derived from an EMBL/GenBank/DDBJ whole genome shotgun (WGS) entry which is preliminary data.</text>
</comment>
<evidence type="ECO:0000313" key="2">
    <source>
        <dbReference type="Proteomes" id="UP000824890"/>
    </source>
</evidence>
<dbReference type="Proteomes" id="UP000824890">
    <property type="component" value="Unassembled WGS sequence"/>
</dbReference>
<dbReference type="EMBL" id="JAGKQM010000017">
    <property type="protein sequence ID" value="KAH0871098.1"/>
    <property type="molecule type" value="Genomic_DNA"/>
</dbReference>
<name>A0ABQ7YSA4_BRANA</name>
<accession>A0ABQ7YSA4</accession>
<keyword evidence="2" id="KW-1185">Reference proteome</keyword>
<proteinExistence type="predicted"/>
<reference evidence="1 2" key="1">
    <citation type="submission" date="2021-05" db="EMBL/GenBank/DDBJ databases">
        <title>Genome Assembly of Synthetic Allotetraploid Brassica napus Reveals Homoeologous Exchanges between Subgenomes.</title>
        <authorList>
            <person name="Davis J.T."/>
        </authorList>
    </citation>
    <scope>NUCLEOTIDE SEQUENCE [LARGE SCALE GENOMIC DNA]</scope>
    <source>
        <strain evidence="2">cv. Da-Ae</strain>
        <tissue evidence="1">Seedling</tissue>
    </source>
</reference>
<gene>
    <name evidence="1" type="ORF">HID58_078120</name>
</gene>
<protein>
    <submittedName>
        <fullName evidence="1">Uncharacterized protein</fullName>
    </submittedName>
</protein>